<dbReference type="EMBL" id="CP058910">
    <property type="protein sequence ID" value="QLH77356.1"/>
    <property type="molecule type" value="Genomic_DNA"/>
</dbReference>
<dbReference type="GeneID" id="56077926"/>
<organism evidence="1 2">
    <name type="scientific">Halosimplex rubrum</name>
    <dbReference type="NCBI Taxonomy" id="869889"/>
    <lineage>
        <taxon>Archaea</taxon>
        <taxon>Methanobacteriati</taxon>
        <taxon>Methanobacteriota</taxon>
        <taxon>Stenosarchaea group</taxon>
        <taxon>Halobacteria</taxon>
        <taxon>Halobacteriales</taxon>
        <taxon>Haloarculaceae</taxon>
        <taxon>Halosimplex</taxon>
    </lineage>
</organism>
<keyword evidence="2" id="KW-1185">Reference proteome</keyword>
<sequence>MTDDPEYCRLCGRRLQKALAATNSRNCCLNATPIAGTCPEHGPVGPHHATADPD</sequence>
<name>A0A7D5TCJ6_9EURY</name>
<dbReference type="RefSeq" id="WP_179911284.1">
    <property type="nucleotide sequence ID" value="NZ_CP058910.1"/>
</dbReference>
<proteinExistence type="predicted"/>
<dbReference type="Proteomes" id="UP000509667">
    <property type="component" value="Chromosome"/>
</dbReference>
<reference evidence="1 2" key="1">
    <citation type="submission" date="2020-07" db="EMBL/GenBank/DDBJ databases">
        <title>Halosimplex pelagicum sp. nov. and Halosimplex rubrum sp. nov., isolated from salted brown alga Laminaria, and emended description of the genus Halosimplex.</title>
        <authorList>
            <person name="Cui H."/>
        </authorList>
    </citation>
    <scope>NUCLEOTIDE SEQUENCE [LARGE SCALE GENOMIC DNA]</scope>
    <source>
        <strain evidence="1 2">R27</strain>
    </source>
</reference>
<dbReference type="AlphaFoldDB" id="A0A7D5TCJ6"/>
<dbReference type="KEGG" id="hrr:HZS55_08645"/>
<evidence type="ECO:0000313" key="1">
    <source>
        <dbReference type="EMBL" id="QLH77356.1"/>
    </source>
</evidence>
<protein>
    <submittedName>
        <fullName evidence="1">Uncharacterized protein</fullName>
    </submittedName>
</protein>
<dbReference type="OrthoDB" id="225129at2157"/>
<accession>A0A7D5TCJ6</accession>
<gene>
    <name evidence="1" type="ORF">HZS55_08645</name>
</gene>
<evidence type="ECO:0000313" key="2">
    <source>
        <dbReference type="Proteomes" id="UP000509667"/>
    </source>
</evidence>